<dbReference type="InterPro" id="IPR052358">
    <property type="entry name" value="Aro_Compnd_Degr_Hydrolases"/>
</dbReference>
<reference evidence="2 3" key="1">
    <citation type="submission" date="2016-10" db="EMBL/GenBank/DDBJ databases">
        <authorList>
            <person name="de Groot N.N."/>
        </authorList>
    </citation>
    <scope>NUCLEOTIDE SEQUENCE [LARGE SCALE GENOMIC DNA]</scope>
    <source>
        <strain evidence="2 3">DSM 43067</strain>
    </source>
</reference>
<protein>
    <submittedName>
        <fullName evidence="2">Predicted metal-dependent hydrolase, TIM-barrel fold</fullName>
    </submittedName>
</protein>
<evidence type="ECO:0000313" key="3">
    <source>
        <dbReference type="Proteomes" id="UP000183413"/>
    </source>
</evidence>
<dbReference type="PANTHER" id="PTHR35563:SF2">
    <property type="entry name" value="BARREL METAL-DEPENDENT HYDROLASE, PUTATIVE (AFU_ORTHOLOGUE AFUA_1G16240)-RELATED"/>
    <property type="match status" value="1"/>
</dbReference>
<sequence length="289" mass="31098">MIVDAHLHVFRPASVHPRAVDALAPAGRDAPAEDLLTVMAEAGIDKAVLVPLGPEDDYVAETVAAHPGRFAAIAVADRATQGRGPGDPVETLRARLDRGFSGLRTQWLGDPSRPLAESPMLPVLRELADRGLPLWSYLPPAQLPLLRELPGTVGGLRIVLNHLGFAPHDMRVDEHGRPAFDDPFPPPVAETVLGLARHPHTYLMFSGQYALSRQAPPYTDLFPVVRALAGAYGADRMLWASDYPWTRDVPGPAELLRLADRTLPGLSPSERAALHGGTALTLLPALKEA</sequence>
<gene>
    <name evidence="2" type="ORF">SAMN04489713_11045</name>
</gene>
<dbReference type="Pfam" id="PF04909">
    <property type="entry name" value="Amidohydro_2"/>
    <property type="match status" value="1"/>
</dbReference>
<evidence type="ECO:0000313" key="2">
    <source>
        <dbReference type="EMBL" id="SFO85745.1"/>
    </source>
</evidence>
<proteinExistence type="predicted"/>
<dbReference type="Proteomes" id="UP000183413">
    <property type="component" value="Unassembled WGS sequence"/>
</dbReference>
<dbReference type="InterPro" id="IPR006680">
    <property type="entry name" value="Amidohydro-rel"/>
</dbReference>
<name>A0A1I5KL59_9ACTN</name>
<evidence type="ECO:0000259" key="1">
    <source>
        <dbReference type="Pfam" id="PF04909"/>
    </source>
</evidence>
<dbReference type="Gene3D" id="3.20.20.140">
    <property type="entry name" value="Metal-dependent hydrolases"/>
    <property type="match status" value="1"/>
</dbReference>
<dbReference type="OrthoDB" id="5450317at2"/>
<dbReference type="RefSeq" id="WP_075022524.1">
    <property type="nucleotide sequence ID" value="NZ_FOVH01000010.1"/>
</dbReference>
<dbReference type="InParanoid" id="A0A1I5KL59"/>
<dbReference type="InterPro" id="IPR032466">
    <property type="entry name" value="Metal_Hydrolase"/>
</dbReference>
<keyword evidence="3" id="KW-1185">Reference proteome</keyword>
<dbReference type="SUPFAM" id="SSF51556">
    <property type="entry name" value="Metallo-dependent hydrolases"/>
    <property type="match status" value="1"/>
</dbReference>
<dbReference type="STRING" id="1993.SAMN04489713_11045"/>
<accession>A0A1I5KL59</accession>
<dbReference type="eggNOG" id="COG3618">
    <property type="taxonomic scope" value="Bacteria"/>
</dbReference>
<organism evidence="2 3">
    <name type="scientific">Actinomadura madurae</name>
    <dbReference type="NCBI Taxonomy" id="1993"/>
    <lineage>
        <taxon>Bacteria</taxon>
        <taxon>Bacillati</taxon>
        <taxon>Actinomycetota</taxon>
        <taxon>Actinomycetes</taxon>
        <taxon>Streptosporangiales</taxon>
        <taxon>Thermomonosporaceae</taxon>
        <taxon>Actinomadura</taxon>
    </lineage>
</organism>
<dbReference type="AlphaFoldDB" id="A0A1I5KL59"/>
<dbReference type="PANTHER" id="PTHR35563">
    <property type="entry name" value="BARREL METAL-DEPENDENT HYDROLASE, PUTATIVE (AFU_ORTHOLOGUE AFUA_1G16240)-RELATED"/>
    <property type="match status" value="1"/>
</dbReference>
<feature type="domain" description="Amidohydrolase-related" evidence="1">
    <location>
        <begin position="3"/>
        <end position="284"/>
    </location>
</feature>
<dbReference type="GO" id="GO:0016787">
    <property type="term" value="F:hydrolase activity"/>
    <property type="evidence" value="ECO:0007669"/>
    <property type="project" value="UniProtKB-KW"/>
</dbReference>
<keyword evidence="2" id="KW-0378">Hydrolase</keyword>
<dbReference type="EMBL" id="FOVH01000010">
    <property type="protein sequence ID" value="SFO85745.1"/>
    <property type="molecule type" value="Genomic_DNA"/>
</dbReference>